<dbReference type="InterPro" id="IPR025668">
    <property type="entry name" value="Tnp_DDE_dom"/>
</dbReference>
<sequence>MNRSIQVEGSFGEIKQDMGFRRFLSKDKRNVLSESILLAMARNINKLHNKIQSGRTGTHIFALKKNA</sequence>
<dbReference type="eggNOG" id="COG3666">
    <property type="taxonomic scope" value="Bacteria"/>
</dbReference>
<evidence type="ECO:0000313" key="3">
    <source>
        <dbReference type="Proteomes" id="UP000002411"/>
    </source>
</evidence>
<dbReference type="STRING" id="431943.CKL_0662"/>
<dbReference type="AlphaFoldDB" id="A5N5Y5"/>
<feature type="domain" description="Transposase DDE" evidence="1">
    <location>
        <begin position="2"/>
        <end position="48"/>
    </location>
</feature>
<organism evidence="2 3">
    <name type="scientific">Clostridium kluyveri (strain ATCC 8527 / DSM 555 / NBRC 12016 / NCIMB 10680 / K1)</name>
    <dbReference type="NCBI Taxonomy" id="431943"/>
    <lineage>
        <taxon>Bacteria</taxon>
        <taxon>Bacillati</taxon>
        <taxon>Bacillota</taxon>
        <taxon>Clostridia</taxon>
        <taxon>Eubacteriales</taxon>
        <taxon>Clostridiaceae</taxon>
        <taxon>Clostridium</taxon>
    </lineage>
</organism>
<dbReference type="KEGG" id="ckl:CKL_0662"/>
<dbReference type="EMBL" id="CP000673">
    <property type="protein sequence ID" value="EDK32716.1"/>
    <property type="molecule type" value="Genomic_DNA"/>
</dbReference>
<keyword evidence="3" id="KW-1185">Reference proteome</keyword>
<name>A5N5Y5_CLOK5</name>
<dbReference type="Pfam" id="PF13751">
    <property type="entry name" value="DDE_Tnp_1_6"/>
    <property type="match status" value="1"/>
</dbReference>
<protein>
    <submittedName>
        <fullName evidence="2">Predicted transposase</fullName>
    </submittedName>
</protein>
<evidence type="ECO:0000259" key="1">
    <source>
        <dbReference type="Pfam" id="PF13751"/>
    </source>
</evidence>
<dbReference type="Proteomes" id="UP000002411">
    <property type="component" value="Chromosome"/>
</dbReference>
<reference evidence="2 3" key="1">
    <citation type="journal article" date="2008" name="Proc. Natl. Acad. Sci. U.S.A.">
        <title>The genome of Clostridium kluyveri, a strict anaerobe with unique metabolic features.</title>
        <authorList>
            <person name="Seedorf H."/>
            <person name="Fricke W.F."/>
            <person name="Veith B."/>
            <person name="Brueggemann H."/>
            <person name="Liesegang H."/>
            <person name="Strittmatter A."/>
            <person name="Miethke M."/>
            <person name="Buckel W."/>
            <person name="Hinderberger J."/>
            <person name="Li F."/>
            <person name="Hagemeier C."/>
            <person name="Thauer R.K."/>
            <person name="Gottschalk G."/>
        </authorList>
    </citation>
    <scope>NUCLEOTIDE SEQUENCE [LARGE SCALE GENOMIC DNA]</scope>
    <source>
        <strain evidence="3">ATCC 8527 / DSM 555 / NCIMB 10680</strain>
    </source>
</reference>
<evidence type="ECO:0000313" key="2">
    <source>
        <dbReference type="EMBL" id="EDK32716.1"/>
    </source>
</evidence>
<dbReference type="HOGENOM" id="CLU_180431_1_0_9"/>
<proteinExistence type="predicted"/>
<gene>
    <name evidence="2" type="ordered locus">CKL_0662</name>
</gene>
<accession>A5N5Y5</accession>